<dbReference type="SUPFAM" id="SSF55298">
    <property type="entry name" value="YjgF-like"/>
    <property type="match status" value="1"/>
</dbReference>
<comment type="similarity">
    <text evidence="1">Belongs to the RutC family.</text>
</comment>
<dbReference type="PROSITE" id="PS01094">
    <property type="entry name" value="UPF0076"/>
    <property type="match status" value="1"/>
</dbReference>
<organism evidence="2 3">
    <name type="scientific">Dickeya zeae</name>
    <dbReference type="NCBI Taxonomy" id="204042"/>
    <lineage>
        <taxon>Bacteria</taxon>
        <taxon>Pseudomonadati</taxon>
        <taxon>Pseudomonadota</taxon>
        <taxon>Gammaproteobacteria</taxon>
        <taxon>Enterobacterales</taxon>
        <taxon>Pectobacteriaceae</taxon>
        <taxon>Dickeya</taxon>
    </lineage>
</organism>
<dbReference type="InterPro" id="IPR035709">
    <property type="entry name" value="YoaB-like"/>
</dbReference>
<dbReference type="Pfam" id="PF01042">
    <property type="entry name" value="Ribonuc_L-PSP"/>
    <property type="match status" value="1"/>
</dbReference>
<dbReference type="PANTHER" id="PTHR47328:SF1">
    <property type="entry name" value="RUTC FAMILY PROTEIN YOAB"/>
    <property type="match status" value="1"/>
</dbReference>
<evidence type="ECO:0000313" key="3">
    <source>
        <dbReference type="Proteomes" id="UP000500801"/>
    </source>
</evidence>
<dbReference type="InterPro" id="IPR035959">
    <property type="entry name" value="RutC-like_sf"/>
</dbReference>
<dbReference type="Proteomes" id="UP000500801">
    <property type="component" value="Chromosome"/>
</dbReference>
<proteinExistence type="inferred from homology"/>
<dbReference type="AlphaFoldDB" id="A0AAE6YZ26"/>
<sequence>MAITRINPDARWSDAVIYNNTLYYTSVPENLDDDAKAQTENALASLDAILQQAGSDKRRLLDVTIFLADKADFAAMNAAWDAWVVAGNAPVRCTVEAKLMNPKFKVEIKAIAAVA</sequence>
<protein>
    <submittedName>
        <fullName evidence="2">RidA family protein</fullName>
    </submittedName>
</protein>
<dbReference type="Gene3D" id="3.30.1330.40">
    <property type="entry name" value="RutC-like"/>
    <property type="match status" value="1"/>
</dbReference>
<name>A0AAE6YZ26_9GAMM</name>
<dbReference type="InterPro" id="IPR006175">
    <property type="entry name" value="YjgF/YER057c/UK114"/>
</dbReference>
<evidence type="ECO:0000256" key="1">
    <source>
        <dbReference type="ARBA" id="ARBA00010552"/>
    </source>
</evidence>
<dbReference type="CDD" id="cd06150">
    <property type="entry name" value="YjgF_YER057c_UK114_like_2"/>
    <property type="match status" value="1"/>
</dbReference>
<reference evidence="2 3" key="1">
    <citation type="submission" date="2018-11" db="EMBL/GenBank/DDBJ databases">
        <title>Complete genome sequence of Dickeya zeae strain CE1 infecting Canna edulis Ker-Gawl. in China.</title>
        <authorList>
            <person name="Zhang J."/>
            <person name="Lin B."/>
            <person name="Shen H."/>
            <person name="Jiang S."/>
            <person name="Pu X."/>
            <person name="Sun D."/>
        </authorList>
    </citation>
    <scope>NUCLEOTIDE SEQUENCE [LARGE SCALE GENOMIC DNA]</scope>
    <source>
        <strain evidence="2 3">CE1</strain>
    </source>
</reference>
<evidence type="ECO:0000313" key="2">
    <source>
        <dbReference type="EMBL" id="QIZ51094.1"/>
    </source>
</evidence>
<accession>A0AAE6YZ26</accession>
<dbReference type="RefSeq" id="WP_168362418.1">
    <property type="nucleotide sequence ID" value="NZ_CP033622.1"/>
</dbReference>
<dbReference type="InterPro" id="IPR019897">
    <property type="entry name" value="RidA_CS"/>
</dbReference>
<dbReference type="PANTHER" id="PTHR47328">
    <property type="match status" value="1"/>
</dbReference>
<gene>
    <name evidence="2" type="ORF">DWG24_10120</name>
</gene>
<dbReference type="EMBL" id="CP033622">
    <property type="protein sequence ID" value="QIZ51094.1"/>
    <property type="molecule type" value="Genomic_DNA"/>
</dbReference>